<keyword evidence="2" id="KW-1185">Reference proteome</keyword>
<dbReference type="EMBL" id="ACXX02000009">
    <property type="protein sequence ID" value="EGD47091.1"/>
    <property type="molecule type" value="Genomic_DNA"/>
</dbReference>
<dbReference type="AlphaFoldDB" id="F1TEC5"/>
<dbReference type="RefSeq" id="WP_004620093.1">
    <property type="nucleotide sequence ID" value="NZ_ACXX02000009.1"/>
</dbReference>
<sequence>MRQGLINDAEMLIHNELVWSYDEHGKFPSQYHGIAIIYEELQESQEELQRVMDGFEKAWELIRNNLDAAEQIKQLGENAKLLACEASQMSAMALKFIESSEGWK</sequence>
<gene>
    <name evidence="1" type="ORF">Cpap_1483</name>
</gene>
<dbReference type="STRING" id="588581.Cpap_1483"/>
<protein>
    <submittedName>
        <fullName evidence="1">Uncharacterized protein</fullName>
    </submittedName>
</protein>
<dbReference type="Proteomes" id="UP000003860">
    <property type="component" value="Unassembled WGS sequence"/>
</dbReference>
<reference evidence="1" key="2">
    <citation type="submission" date="2011-01" db="EMBL/GenBank/DDBJ databases">
        <title>The Non-contiguous Finished genome of Clostridium papyrosolvens.</title>
        <authorList>
            <person name="Lucas S."/>
            <person name="Copeland A."/>
            <person name="Lapidus A."/>
            <person name="Cheng J.-F."/>
            <person name="Goodwin L."/>
            <person name="Pitluck S."/>
            <person name="Misra M."/>
            <person name="Chertkov O."/>
            <person name="Detter J.C."/>
            <person name="Han C."/>
            <person name="Tapia R."/>
            <person name="Land M."/>
            <person name="Hauser L."/>
            <person name="Kyrpides N."/>
            <person name="Ivanova N."/>
            <person name="Pagani I."/>
            <person name="Mouttaki H."/>
            <person name="He Z."/>
            <person name="Zhou J."/>
            <person name="Hemme C.L."/>
            <person name="Woyke T."/>
        </authorList>
    </citation>
    <scope>NUCLEOTIDE SEQUENCE [LARGE SCALE GENOMIC DNA]</scope>
    <source>
        <strain evidence="1">DSM 2782</strain>
    </source>
</reference>
<evidence type="ECO:0000313" key="2">
    <source>
        <dbReference type="Proteomes" id="UP000003860"/>
    </source>
</evidence>
<reference evidence="1" key="1">
    <citation type="submission" date="2009-07" db="EMBL/GenBank/DDBJ databases">
        <authorList>
            <consortium name="US DOE Joint Genome Institute (JGI-PGF)"/>
            <person name="Lucas S."/>
            <person name="Copeland A."/>
            <person name="Lapidus A."/>
            <person name="Glavina del Rio T."/>
            <person name="Tice H."/>
            <person name="Bruce D."/>
            <person name="Goodwin L."/>
            <person name="Pitluck S."/>
            <person name="Larimer F."/>
            <person name="Land M.L."/>
            <person name="Mouttaki H."/>
            <person name="He Z."/>
            <person name="Zhou J."/>
            <person name="Hemme C.L."/>
        </authorList>
    </citation>
    <scope>NUCLEOTIDE SEQUENCE [LARGE SCALE GENOMIC DNA]</scope>
    <source>
        <strain evidence="1">DSM 2782</strain>
    </source>
</reference>
<proteinExistence type="predicted"/>
<accession>F1TEC5</accession>
<name>F1TEC5_9FIRM</name>
<comment type="caution">
    <text evidence="1">The sequence shown here is derived from an EMBL/GenBank/DDBJ whole genome shotgun (WGS) entry which is preliminary data.</text>
</comment>
<organism evidence="1 2">
    <name type="scientific">Ruminiclostridium papyrosolvens DSM 2782</name>
    <dbReference type="NCBI Taxonomy" id="588581"/>
    <lineage>
        <taxon>Bacteria</taxon>
        <taxon>Bacillati</taxon>
        <taxon>Bacillota</taxon>
        <taxon>Clostridia</taxon>
        <taxon>Eubacteriales</taxon>
        <taxon>Oscillospiraceae</taxon>
        <taxon>Ruminiclostridium</taxon>
    </lineage>
</organism>
<evidence type="ECO:0000313" key="1">
    <source>
        <dbReference type="EMBL" id="EGD47091.1"/>
    </source>
</evidence>